<organism evidence="1 2">
    <name type="scientific">Colletotrichum musicola</name>
    <dbReference type="NCBI Taxonomy" id="2175873"/>
    <lineage>
        <taxon>Eukaryota</taxon>
        <taxon>Fungi</taxon>
        <taxon>Dikarya</taxon>
        <taxon>Ascomycota</taxon>
        <taxon>Pezizomycotina</taxon>
        <taxon>Sordariomycetes</taxon>
        <taxon>Hypocreomycetidae</taxon>
        <taxon>Glomerellales</taxon>
        <taxon>Glomerellaceae</taxon>
        <taxon>Colletotrichum</taxon>
        <taxon>Colletotrichum orchidearum species complex</taxon>
    </lineage>
</organism>
<keyword evidence="2" id="KW-1185">Reference proteome</keyword>
<sequence length="325" mass="34228">MQPKLLAPVVLAASVTAQDRDIASCSSLSCINPESRGVCSQGNSPRAYGVGMVSEAFNISDEKLSLTLVDGSPDGILASQEDYEFSTQRLFVGVSPNHNSSGGAAGCALMMQYQAQTFELADDDDDQPITTSCPATIPDDCQEDVAELVGEFRYNGGGGQGNSTGDSTSLPRCQSPAQFLKTNIHSRLSFCGRHAGFFNVSGGPIAGGDVSSSPVELQDEGCQPVLPESYELRQVADMRQILPKGEEGRLGGRSGVTPVFTVIYDDGDKEGSRPDVQFSCMKTFNVDGDEMPDRLNVDESGAMSTTPGVVVAAAVSLVSFALLLD</sequence>
<reference evidence="1" key="1">
    <citation type="journal article" date="2020" name="Phytopathology">
        <title>Genome Sequence Resources of Colletotrichum truncatum, C. plurivorum, C. musicola, and C. sojae: Four Species Pathogenic to Soybean (Glycine max).</title>
        <authorList>
            <person name="Rogerio F."/>
            <person name="Boufleur T.R."/>
            <person name="Ciampi-Guillardi M."/>
            <person name="Sukno S.A."/>
            <person name="Thon M.R."/>
            <person name="Massola Junior N.S."/>
            <person name="Baroncelli R."/>
        </authorList>
    </citation>
    <scope>NUCLEOTIDE SEQUENCE</scope>
    <source>
        <strain evidence="1">LFN0074</strain>
    </source>
</reference>
<comment type="caution">
    <text evidence="1">The sequence shown here is derived from an EMBL/GenBank/DDBJ whole genome shotgun (WGS) entry which is preliminary data.</text>
</comment>
<proteinExistence type="predicted"/>
<dbReference type="Proteomes" id="UP000639643">
    <property type="component" value="Unassembled WGS sequence"/>
</dbReference>
<dbReference type="OrthoDB" id="3695070at2759"/>
<name>A0A8H6NAX1_9PEZI</name>
<protein>
    <submittedName>
        <fullName evidence="1">Uncharacterized protein</fullName>
    </submittedName>
</protein>
<evidence type="ECO:0000313" key="1">
    <source>
        <dbReference type="EMBL" id="KAF6826832.1"/>
    </source>
</evidence>
<accession>A0A8H6NAX1</accession>
<dbReference type="EMBL" id="WIGM01000387">
    <property type="protein sequence ID" value="KAF6826832.1"/>
    <property type="molecule type" value="Genomic_DNA"/>
</dbReference>
<dbReference type="AlphaFoldDB" id="A0A8H6NAX1"/>
<gene>
    <name evidence="1" type="ORF">CMUS01_09269</name>
</gene>
<evidence type="ECO:0000313" key="2">
    <source>
        <dbReference type="Proteomes" id="UP000639643"/>
    </source>
</evidence>